<organism evidence="4 5">
    <name type="scientific">Rhamnella rubrinervis</name>
    <dbReference type="NCBI Taxonomy" id="2594499"/>
    <lineage>
        <taxon>Eukaryota</taxon>
        <taxon>Viridiplantae</taxon>
        <taxon>Streptophyta</taxon>
        <taxon>Embryophyta</taxon>
        <taxon>Tracheophyta</taxon>
        <taxon>Spermatophyta</taxon>
        <taxon>Magnoliopsida</taxon>
        <taxon>eudicotyledons</taxon>
        <taxon>Gunneridae</taxon>
        <taxon>Pentapetalae</taxon>
        <taxon>rosids</taxon>
        <taxon>fabids</taxon>
        <taxon>Rosales</taxon>
        <taxon>Rhamnaceae</taxon>
        <taxon>rhamnoid group</taxon>
        <taxon>Rhamneae</taxon>
        <taxon>Rhamnella</taxon>
    </lineage>
</organism>
<dbReference type="Proteomes" id="UP000796880">
    <property type="component" value="Unassembled WGS sequence"/>
</dbReference>
<feature type="domain" description="Disease resistance protein winged helix" evidence="3">
    <location>
        <begin position="162"/>
        <end position="209"/>
    </location>
</feature>
<protein>
    <recommendedName>
        <fullName evidence="3">Disease resistance protein winged helix domain-containing protein</fullName>
    </recommendedName>
</protein>
<dbReference type="AlphaFoldDB" id="A0A8K0E006"/>
<dbReference type="PANTHER" id="PTHR23155:SF1136">
    <property type="entry name" value="DISEASE RESISTANCE PROTEIN RPM1"/>
    <property type="match status" value="1"/>
</dbReference>
<dbReference type="EMBL" id="VOIH02000009">
    <property type="protein sequence ID" value="KAF3437493.1"/>
    <property type="molecule type" value="Genomic_DNA"/>
</dbReference>
<name>A0A8K0E006_9ROSA</name>
<proteinExistence type="predicted"/>
<dbReference type="InterPro" id="IPR036388">
    <property type="entry name" value="WH-like_DNA-bd_sf"/>
</dbReference>
<sequence length="210" mass="23837">MQRLDSVLLEEKEAFSGLEDQIERVVNKLREIAESSDDSSGRKEDADDTSSLANELTNFIDNIENHMKKFIIQVDKQHGSDRAALSGCFRNEMQTIESRLAETIHRRRRPSSSTVVKDGMEEKNSPVIKEGQASASSSSVSFESKYVNLSDDLQNCLMYCCIFPENCWIPKGKLIRLLVAEALIEEKPERVTEDIAEENIYELVSQEMLL</sequence>
<dbReference type="InterPro" id="IPR058922">
    <property type="entry name" value="WHD_DRP"/>
</dbReference>
<gene>
    <name evidence="4" type="ORF">FNV43_RR20246</name>
</gene>
<evidence type="ECO:0000313" key="5">
    <source>
        <dbReference type="Proteomes" id="UP000796880"/>
    </source>
</evidence>
<dbReference type="GO" id="GO:0098542">
    <property type="term" value="P:defense response to other organism"/>
    <property type="evidence" value="ECO:0007669"/>
    <property type="project" value="TreeGrafter"/>
</dbReference>
<evidence type="ECO:0000256" key="1">
    <source>
        <dbReference type="ARBA" id="ARBA00022737"/>
    </source>
</evidence>
<keyword evidence="1" id="KW-0677">Repeat</keyword>
<dbReference type="PANTHER" id="PTHR23155">
    <property type="entry name" value="DISEASE RESISTANCE PROTEIN RP"/>
    <property type="match status" value="1"/>
</dbReference>
<evidence type="ECO:0000259" key="3">
    <source>
        <dbReference type="Pfam" id="PF23559"/>
    </source>
</evidence>
<comment type="caution">
    <text evidence="4">The sequence shown here is derived from an EMBL/GenBank/DDBJ whole genome shotgun (WGS) entry which is preliminary data.</text>
</comment>
<dbReference type="Pfam" id="PF23559">
    <property type="entry name" value="WHD_DRP"/>
    <property type="match status" value="1"/>
</dbReference>
<dbReference type="InterPro" id="IPR044974">
    <property type="entry name" value="Disease_R_plants"/>
</dbReference>
<evidence type="ECO:0000313" key="4">
    <source>
        <dbReference type="EMBL" id="KAF3437493.1"/>
    </source>
</evidence>
<dbReference type="OrthoDB" id="1153924at2759"/>
<accession>A0A8K0E006</accession>
<keyword evidence="5" id="KW-1185">Reference proteome</keyword>
<feature type="region of interest" description="Disordered" evidence="2">
    <location>
        <begin position="107"/>
        <end position="134"/>
    </location>
</feature>
<dbReference type="Gene3D" id="1.10.10.10">
    <property type="entry name" value="Winged helix-like DNA-binding domain superfamily/Winged helix DNA-binding domain"/>
    <property type="match status" value="1"/>
</dbReference>
<evidence type="ECO:0000256" key="2">
    <source>
        <dbReference type="SAM" id="MobiDB-lite"/>
    </source>
</evidence>
<reference evidence="4" key="1">
    <citation type="submission" date="2020-03" db="EMBL/GenBank/DDBJ databases">
        <title>A high-quality chromosome-level genome assembly of a woody plant with both climbing and erect habits, Rhamnella rubrinervis.</title>
        <authorList>
            <person name="Lu Z."/>
            <person name="Yang Y."/>
            <person name="Zhu X."/>
            <person name="Sun Y."/>
        </authorList>
    </citation>
    <scope>NUCLEOTIDE SEQUENCE</scope>
    <source>
        <strain evidence="4">BYM</strain>
        <tissue evidence="4">Leaf</tissue>
    </source>
</reference>